<gene>
    <name evidence="2" type="ORF">FNYG_00003</name>
</gene>
<dbReference type="OrthoDB" id="4975387at2759"/>
<evidence type="ECO:0000313" key="3">
    <source>
        <dbReference type="Proteomes" id="UP000236664"/>
    </source>
</evidence>
<keyword evidence="3" id="KW-1185">Reference proteome</keyword>
<feature type="chain" id="PRO_5014352823" evidence="1">
    <location>
        <begin position="25"/>
        <end position="105"/>
    </location>
</feature>
<keyword evidence="1" id="KW-0732">Signal</keyword>
<evidence type="ECO:0000256" key="1">
    <source>
        <dbReference type="SAM" id="SignalP"/>
    </source>
</evidence>
<protein>
    <submittedName>
        <fullName evidence="2">Uncharacterized protein</fullName>
    </submittedName>
</protein>
<dbReference type="Proteomes" id="UP000236664">
    <property type="component" value="Unassembled WGS sequence"/>
</dbReference>
<accession>A0A2K0WWJ6</accession>
<reference evidence="2 3" key="1">
    <citation type="submission" date="2017-06" db="EMBL/GenBank/DDBJ databases">
        <title>Genome of Fusarium nygamai isolate CS10214.</title>
        <authorList>
            <person name="Gardiner D.M."/>
            <person name="Obanor F."/>
            <person name="Kazan K."/>
        </authorList>
    </citation>
    <scope>NUCLEOTIDE SEQUENCE [LARGE SCALE GENOMIC DNA]</scope>
    <source>
        <strain evidence="2 3">CS10214</strain>
    </source>
</reference>
<dbReference type="AlphaFoldDB" id="A0A2K0WWJ6"/>
<name>A0A2K0WWJ6_GIBNY</name>
<sequence>MKLNLATVGCLLLGLATAFPGSQGEPDLDARGEVSCSSCKDRDICGKTRGCYWEPQYECVKKDYWHDKGKECSSPGFKYDEEKCKKHDGCEWKCLDYKKGVCKKH</sequence>
<comment type="caution">
    <text evidence="2">The sequence shown here is derived from an EMBL/GenBank/DDBJ whole genome shotgun (WGS) entry which is preliminary data.</text>
</comment>
<feature type="signal peptide" evidence="1">
    <location>
        <begin position="1"/>
        <end position="24"/>
    </location>
</feature>
<dbReference type="EMBL" id="MTQA01000004">
    <property type="protein sequence ID" value="PNP86652.1"/>
    <property type="molecule type" value="Genomic_DNA"/>
</dbReference>
<evidence type="ECO:0000313" key="2">
    <source>
        <dbReference type="EMBL" id="PNP86652.1"/>
    </source>
</evidence>
<organism evidence="2 3">
    <name type="scientific">Gibberella nygamai</name>
    <name type="common">Bean root rot disease fungus</name>
    <name type="synonym">Fusarium nygamai</name>
    <dbReference type="NCBI Taxonomy" id="42673"/>
    <lineage>
        <taxon>Eukaryota</taxon>
        <taxon>Fungi</taxon>
        <taxon>Dikarya</taxon>
        <taxon>Ascomycota</taxon>
        <taxon>Pezizomycotina</taxon>
        <taxon>Sordariomycetes</taxon>
        <taxon>Hypocreomycetidae</taxon>
        <taxon>Hypocreales</taxon>
        <taxon>Nectriaceae</taxon>
        <taxon>Fusarium</taxon>
        <taxon>Fusarium fujikuroi species complex</taxon>
    </lineage>
</organism>
<proteinExistence type="predicted"/>